<dbReference type="InterPro" id="IPR050950">
    <property type="entry name" value="HTH-type_LysR_regulators"/>
</dbReference>
<dbReference type="PANTHER" id="PTHR30419:SF2">
    <property type="entry name" value="LYSR FAMILY TRANSCRIPTIONAL REGULATOR"/>
    <property type="match status" value="1"/>
</dbReference>
<sequence length="302" mass="33537">MHFDIPDLRLFIHVAEANSLTGGARRASLSTAAASMRIKSLEGQLGSRLFYRDSQGVELTPAGHDLLVHARAIMRQVDYIKDEFSQYAEGESGHLRIFANTTAVSDFMPDVLARFLVNRPGVTIDLQERLTHDIIRGVVDGSTDLGVVAGPVNANKKLEIIPFSVDRLVVVTPKGHELATRQTLSFRETLEYPHIGLREGSTLFNFLKDQAGETGSTLQMRIQVFGFESACRMVSRGVGIGILPRSIARRYADFLDIVTIDLEDDWAERERSLIVRELDALPRCGKELVEEIRSMASLSPTD</sequence>
<dbReference type="GO" id="GO:0003677">
    <property type="term" value="F:DNA binding"/>
    <property type="evidence" value="ECO:0007669"/>
    <property type="project" value="UniProtKB-KW"/>
</dbReference>
<organism evidence="6 7">
    <name type="scientific">Marinobacter profundi</name>
    <dbReference type="NCBI Taxonomy" id="2666256"/>
    <lineage>
        <taxon>Bacteria</taxon>
        <taxon>Pseudomonadati</taxon>
        <taxon>Pseudomonadota</taxon>
        <taxon>Gammaproteobacteria</taxon>
        <taxon>Pseudomonadales</taxon>
        <taxon>Marinobacteraceae</taxon>
        <taxon>Marinobacter</taxon>
    </lineage>
</organism>
<name>A0A2G1UJD4_9GAMM</name>
<feature type="domain" description="HTH lysR-type" evidence="5">
    <location>
        <begin position="3"/>
        <end position="60"/>
    </location>
</feature>
<keyword evidence="2" id="KW-0805">Transcription regulation</keyword>
<dbReference type="CDD" id="cd08421">
    <property type="entry name" value="PBP2_LTTR_like_1"/>
    <property type="match status" value="1"/>
</dbReference>
<keyword evidence="4" id="KW-0804">Transcription</keyword>
<keyword evidence="3" id="KW-0238">DNA-binding</keyword>
<proteinExistence type="inferred from homology"/>
<keyword evidence="7" id="KW-1185">Reference proteome</keyword>
<dbReference type="InterPro" id="IPR005119">
    <property type="entry name" value="LysR_subst-bd"/>
</dbReference>
<dbReference type="GO" id="GO:0005829">
    <property type="term" value="C:cytosol"/>
    <property type="evidence" value="ECO:0007669"/>
    <property type="project" value="TreeGrafter"/>
</dbReference>
<comment type="caution">
    <text evidence="6">The sequence shown here is derived from an EMBL/GenBank/DDBJ whole genome shotgun (WGS) entry which is preliminary data.</text>
</comment>
<reference evidence="6 7" key="1">
    <citation type="submission" date="2017-09" db="EMBL/GenBank/DDBJ databases">
        <title>The draft genome sequences of Marinobacter sp. PWS21.</title>
        <authorList>
            <person name="Cao J."/>
        </authorList>
    </citation>
    <scope>NUCLEOTIDE SEQUENCE [LARGE SCALE GENOMIC DNA]</scope>
    <source>
        <strain evidence="6 7">PWS21</strain>
    </source>
</reference>
<evidence type="ECO:0000259" key="5">
    <source>
        <dbReference type="PROSITE" id="PS50931"/>
    </source>
</evidence>
<evidence type="ECO:0000256" key="4">
    <source>
        <dbReference type="ARBA" id="ARBA00023163"/>
    </source>
</evidence>
<dbReference type="GO" id="GO:0003700">
    <property type="term" value="F:DNA-binding transcription factor activity"/>
    <property type="evidence" value="ECO:0007669"/>
    <property type="project" value="InterPro"/>
</dbReference>
<dbReference type="Gene3D" id="3.40.190.290">
    <property type="match status" value="1"/>
</dbReference>
<gene>
    <name evidence="6" type="ORF">CLH61_12225</name>
</gene>
<evidence type="ECO:0000313" key="7">
    <source>
        <dbReference type="Proteomes" id="UP000231409"/>
    </source>
</evidence>
<dbReference type="InterPro" id="IPR000847">
    <property type="entry name" value="LysR_HTH_N"/>
</dbReference>
<dbReference type="Proteomes" id="UP000231409">
    <property type="component" value="Unassembled WGS sequence"/>
</dbReference>
<dbReference type="RefSeq" id="WP_099615034.1">
    <property type="nucleotide sequence ID" value="NZ_KZ319372.1"/>
</dbReference>
<dbReference type="AlphaFoldDB" id="A0A2G1UJD4"/>
<comment type="similarity">
    <text evidence="1">Belongs to the LysR transcriptional regulatory family.</text>
</comment>
<evidence type="ECO:0000313" key="6">
    <source>
        <dbReference type="EMBL" id="PHQ14529.1"/>
    </source>
</evidence>
<dbReference type="Pfam" id="PF00126">
    <property type="entry name" value="HTH_1"/>
    <property type="match status" value="1"/>
</dbReference>
<evidence type="ECO:0000256" key="3">
    <source>
        <dbReference type="ARBA" id="ARBA00023125"/>
    </source>
</evidence>
<dbReference type="EMBL" id="NTFH01000009">
    <property type="protein sequence ID" value="PHQ14529.1"/>
    <property type="molecule type" value="Genomic_DNA"/>
</dbReference>
<evidence type="ECO:0000256" key="2">
    <source>
        <dbReference type="ARBA" id="ARBA00023015"/>
    </source>
</evidence>
<dbReference type="PROSITE" id="PS50931">
    <property type="entry name" value="HTH_LYSR"/>
    <property type="match status" value="1"/>
</dbReference>
<protein>
    <submittedName>
        <fullName evidence="6">LysR family transcriptional regulator</fullName>
    </submittedName>
</protein>
<evidence type="ECO:0000256" key="1">
    <source>
        <dbReference type="ARBA" id="ARBA00009437"/>
    </source>
</evidence>
<dbReference type="InterPro" id="IPR036388">
    <property type="entry name" value="WH-like_DNA-bd_sf"/>
</dbReference>
<dbReference type="Pfam" id="PF03466">
    <property type="entry name" value="LysR_substrate"/>
    <property type="match status" value="1"/>
</dbReference>
<accession>A0A2G1UJD4</accession>
<dbReference type="PANTHER" id="PTHR30419">
    <property type="entry name" value="HTH-TYPE TRANSCRIPTIONAL REGULATOR YBHD"/>
    <property type="match status" value="1"/>
</dbReference>
<dbReference type="SUPFAM" id="SSF46785">
    <property type="entry name" value="Winged helix' DNA-binding domain"/>
    <property type="match status" value="1"/>
</dbReference>
<dbReference type="InterPro" id="IPR036390">
    <property type="entry name" value="WH_DNA-bd_sf"/>
</dbReference>
<dbReference type="SUPFAM" id="SSF53850">
    <property type="entry name" value="Periplasmic binding protein-like II"/>
    <property type="match status" value="1"/>
</dbReference>
<dbReference type="FunFam" id="1.10.10.10:FF:000001">
    <property type="entry name" value="LysR family transcriptional regulator"/>
    <property type="match status" value="1"/>
</dbReference>
<dbReference type="Gene3D" id="1.10.10.10">
    <property type="entry name" value="Winged helix-like DNA-binding domain superfamily/Winged helix DNA-binding domain"/>
    <property type="match status" value="1"/>
</dbReference>